<dbReference type="EMBL" id="CP002131">
    <property type="protein sequence ID" value="ADL08978.1"/>
    <property type="molecule type" value="Genomic_DNA"/>
</dbReference>
<keyword evidence="2" id="KW-0812">Transmembrane</keyword>
<protein>
    <recommendedName>
        <fullName evidence="5">DUF4446 domain-containing protein</fullName>
    </recommendedName>
</protein>
<keyword evidence="4" id="KW-1185">Reference proteome</keyword>
<keyword evidence="1" id="KW-0175">Coiled coil</keyword>
<name>D9S199_THEOJ</name>
<dbReference type="Pfam" id="PF14584">
    <property type="entry name" value="DUF4446"/>
    <property type="match status" value="1"/>
</dbReference>
<dbReference type="Proteomes" id="UP000000272">
    <property type="component" value="Chromosome"/>
</dbReference>
<accession>D9S199</accession>
<dbReference type="AlphaFoldDB" id="D9S199"/>
<reference evidence="3 4" key="1">
    <citation type="journal article" date="2010" name="Stand. Genomic Sci.">
        <title>Complete genome sequence of Thermosediminibacter oceani type strain (JW/IW-1228P).</title>
        <authorList>
            <person name="Pitluck S."/>
            <person name="Yasawong M."/>
            <person name="Munk C."/>
            <person name="Nolan M."/>
            <person name="Lapidus A."/>
            <person name="Lucas S."/>
            <person name="Glavina Del Rio T."/>
            <person name="Tice H."/>
            <person name="Cheng J.F."/>
            <person name="Bruce D."/>
            <person name="Detter C."/>
            <person name="Tapia R."/>
            <person name="Han C."/>
            <person name="Goodwin L."/>
            <person name="Liolios K."/>
            <person name="Ivanova N."/>
            <person name="Mavromatis K."/>
            <person name="Mikhailova N."/>
            <person name="Pati A."/>
            <person name="Chen A."/>
            <person name="Palaniappan K."/>
            <person name="Land M."/>
            <person name="Hauser L."/>
            <person name="Chang Y.J."/>
            <person name="Jeffries C.D."/>
            <person name="Rohde M."/>
            <person name="Spring S."/>
            <person name="Sikorski J."/>
            <person name="Goker M."/>
            <person name="Woyke T."/>
            <person name="Bristow J."/>
            <person name="Eisen J.A."/>
            <person name="Markowitz V."/>
            <person name="Hugenholtz P."/>
            <person name="Kyrpides N.C."/>
            <person name="Klenk H.P."/>
        </authorList>
    </citation>
    <scope>NUCLEOTIDE SEQUENCE [LARGE SCALE GENOMIC DNA]</scope>
    <source>
        <strain evidence="4">ATCC BAA-1034 / DSM 16646 / JW/IW-1228P</strain>
    </source>
</reference>
<organism evidence="3 4">
    <name type="scientific">Thermosediminibacter oceani (strain ATCC BAA-1034 / DSM 16646 / JW/IW-1228P)</name>
    <dbReference type="NCBI Taxonomy" id="555079"/>
    <lineage>
        <taxon>Bacteria</taxon>
        <taxon>Bacillati</taxon>
        <taxon>Bacillota</taxon>
        <taxon>Clostridia</taxon>
        <taxon>Thermosediminibacterales</taxon>
        <taxon>Thermosediminibacteraceae</taxon>
        <taxon>Thermosediminibacter</taxon>
    </lineage>
</organism>
<proteinExistence type="predicted"/>
<feature type="transmembrane region" description="Helical" evidence="2">
    <location>
        <begin position="20"/>
        <end position="38"/>
    </location>
</feature>
<evidence type="ECO:0000256" key="2">
    <source>
        <dbReference type="SAM" id="Phobius"/>
    </source>
</evidence>
<evidence type="ECO:0000313" key="4">
    <source>
        <dbReference type="Proteomes" id="UP000000272"/>
    </source>
</evidence>
<dbReference type="OrthoDB" id="5244042at2"/>
<dbReference type="KEGG" id="toc:Toce_2269"/>
<keyword evidence="2" id="KW-0472">Membrane</keyword>
<keyword evidence="2" id="KW-1133">Transmembrane helix</keyword>
<dbReference type="InterPro" id="IPR027981">
    <property type="entry name" value="DUF4446"/>
</dbReference>
<evidence type="ECO:0000256" key="1">
    <source>
        <dbReference type="SAM" id="Coils"/>
    </source>
</evidence>
<dbReference type="STRING" id="555079.Toce_2269"/>
<dbReference type="HOGENOM" id="CLU_101313_0_0_9"/>
<sequence length="180" mass="20234">MVFDFTKLLNDFIFAHLDWVLLLLTVISLLSLFFFVVINARLSSISKKYTAIMRGVNGKNLEALLMEYMDSVASAKSDFSELKDRIEALEKESLNAIKKVHIKRYNAFEDMGGNLSFSISLLNGHNSGVLITSIYGRDENRVYLKPVVNGSSTYPLSPEEKEVLEEAISGKGFFTDDGEF</sequence>
<feature type="coiled-coil region" evidence="1">
    <location>
        <begin position="72"/>
        <end position="99"/>
    </location>
</feature>
<dbReference type="eggNOG" id="COG1196">
    <property type="taxonomic scope" value="Bacteria"/>
</dbReference>
<evidence type="ECO:0000313" key="3">
    <source>
        <dbReference type="EMBL" id="ADL08978.1"/>
    </source>
</evidence>
<evidence type="ECO:0008006" key="5">
    <source>
        <dbReference type="Google" id="ProtNLM"/>
    </source>
</evidence>
<dbReference type="RefSeq" id="WP_013276983.1">
    <property type="nucleotide sequence ID" value="NC_014377.1"/>
</dbReference>
<gene>
    <name evidence="3" type="ordered locus">Toce_2269</name>
</gene>